<dbReference type="STRING" id="1798391.A2968_06570"/>
<evidence type="ECO:0000256" key="4">
    <source>
        <dbReference type="ARBA" id="ARBA00022605"/>
    </source>
</evidence>
<evidence type="ECO:0000256" key="2">
    <source>
        <dbReference type="ARBA" id="ARBA00005204"/>
    </source>
</evidence>
<dbReference type="AlphaFoldDB" id="A0A1F6B8T5"/>
<keyword evidence="5" id="KW-0547">Nucleotide-binding</keyword>
<dbReference type="NCBIfam" id="TIGR03188">
    <property type="entry name" value="histidine_hisI"/>
    <property type="match status" value="1"/>
</dbReference>
<dbReference type="Proteomes" id="UP000176228">
    <property type="component" value="Unassembled WGS sequence"/>
</dbReference>
<comment type="catalytic activity">
    <reaction evidence="1">
        <text>1-(5-phospho-beta-D-ribosyl)-ATP + H2O = 1-(5-phospho-beta-D-ribosyl)-5'-AMP + diphosphate + H(+)</text>
        <dbReference type="Rhea" id="RHEA:22828"/>
        <dbReference type="ChEBI" id="CHEBI:15377"/>
        <dbReference type="ChEBI" id="CHEBI:15378"/>
        <dbReference type="ChEBI" id="CHEBI:33019"/>
        <dbReference type="ChEBI" id="CHEBI:59457"/>
        <dbReference type="ChEBI" id="CHEBI:73183"/>
        <dbReference type="EC" id="3.6.1.31"/>
    </reaction>
</comment>
<dbReference type="GO" id="GO:0005524">
    <property type="term" value="F:ATP binding"/>
    <property type="evidence" value="ECO:0007669"/>
    <property type="project" value="UniProtKB-KW"/>
</dbReference>
<dbReference type="EC" id="3.6.1.31" evidence="3"/>
<evidence type="ECO:0000313" key="10">
    <source>
        <dbReference type="Proteomes" id="UP000176228"/>
    </source>
</evidence>
<evidence type="ECO:0000256" key="7">
    <source>
        <dbReference type="ARBA" id="ARBA00022840"/>
    </source>
</evidence>
<evidence type="ECO:0000256" key="1">
    <source>
        <dbReference type="ARBA" id="ARBA00001460"/>
    </source>
</evidence>
<keyword evidence="7" id="KW-0067">ATP-binding</keyword>
<evidence type="ECO:0000256" key="3">
    <source>
        <dbReference type="ARBA" id="ARBA00012414"/>
    </source>
</evidence>
<proteinExistence type="predicted"/>
<dbReference type="InterPro" id="IPR008179">
    <property type="entry name" value="HisE"/>
</dbReference>
<gene>
    <name evidence="9" type="ORF">A2968_06570</name>
</gene>
<keyword evidence="6" id="KW-0378">Hydrolase</keyword>
<dbReference type="CDD" id="cd11534">
    <property type="entry name" value="NTP-PPase_HisIE_like"/>
    <property type="match status" value="1"/>
</dbReference>
<evidence type="ECO:0000256" key="5">
    <source>
        <dbReference type="ARBA" id="ARBA00022741"/>
    </source>
</evidence>
<name>A0A1F6B8T5_9BACT</name>
<dbReference type="UniPathway" id="UPA00031">
    <property type="reaction ID" value="UER00007"/>
</dbReference>
<reference evidence="9 10" key="1">
    <citation type="journal article" date="2016" name="Nat. Commun.">
        <title>Thousands of microbial genomes shed light on interconnected biogeochemical processes in an aquifer system.</title>
        <authorList>
            <person name="Anantharaman K."/>
            <person name="Brown C.T."/>
            <person name="Hug L.A."/>
            <person name="Sharon I."/>
            <person name="Castelle C.J."/>
            <person name="Probst A.J."/>
            <person name="Thomas B.C."/>
            <person name="Singh A."/>
            <person name="Wilkins M.J."/>
            <person name="Karaoz U."/>
            <person name="Brodie E.L."/>
            <person name="Williams K.H."/>
            <person name="Hubbard S.S."/>
            <person name="Banfield J.F."/>
        </authorList>
    </citation>
    <scope>NUCLEOTIDE SEQUENCE [LARGE SCALE GENOMIC DNA]</scope>
</reference>
<protein>
    <recommendedName>
        <fullName evidence="3">phosphoribosyl-ATP diphosphatase</fullName>
        <ecNumber evidence="3">3.6.1.31</ecNumber>
    </recommendedName>
</protein>
<evidence type="ECO:0000313" key="9">
    <source>
        <dbReference type="EMBL" id="OGG32907.1"/>
    </source>
</evidence>
<evidence type="ECO:0000256" key="8">
    <source>
        <dbReference type="ARBA" id="ARBA00023102"/>
    </source>
</evidence>
<dbReference type="InterPro" id="IPR021130">
    <property type="entry name" value="PRib-ATP_PPHydrolase-like"/>
</dbReference>
<dbReference type="GO" id="GO:0004636">
    <property type="term" value="F:phosphoribosyl-ATP diphosphatase activity"/>
    <property type="evidence" value="ECO:0007669"/>
    <property type="project" value="UniProtKB-EC"/>
</dbReference>
<dbReference type="Gene3D" id="1.10.287.1080">
    <property type="entry name" value="MazG-like"/>
    <property type="match status" value="1"/>
</dbReference>
<organism evidence="9 10">
    <name type="scientific">Candidatus Gottesmanbacteria bacterium RIFCSPLOWO2_01_FULL_42_22</name>
    <dbReference type="NCBI Taxonomy" id="1798391"/>
    <lineage>
        <taxon>Bacteria</taxon>
        <taxon>Candidatus Gottesmaniibacteriota</taxon>
    </lineage>
</organism>
<keyword evidence="8" id="KW-0368">Histidine biosynthesis</keyword>
<dbReference type="SUPFAM" id="SSF101386">
    <property type="entry name" value="all-alpha NTP pyrophosphatases"/>
    <property type="match status" value="1"/>
</dbReference>
<accession>A0A1F6B8T5</accession>
<evidence type="ECO:0000256" key="6">
    <source>
        <dbReference type="ARBA" id="ARBA00022801"/>
    </source>
</evidence>
<dbReference type="Pfam" id="PF01503">
    <property type="entry name" value="PRA-PH"/>
    <property type="match status" value="1"/>
</dbReference>
<keyword evidence="4" id="KW-0028">Amino-acid biosynthesis</keyword>
<sequence>MIQKIIGEEATETVIAAKNNKKKRIIEETADLFFHLLVLLSQFDIKPDEMEMELQKRKK</sequence>
<comment type="pathway">
    <text evidence="2">Amino-acid biosynthesis; L-histidine biosynthesis; L-histidine from 5-phospho-alpha-D-ribose 1-diphosphate: step 2/9.</text>
</comment>
<dbReference type="GO" id="GO:0000105">
    <property type="term" value="P:L-histidine biosynthetic process"/>
    <property type="evidence" value="ECO:0007669"/>
    <property type="project" value="UniProtKB-UniPathway"/>
</dbReference>
<comment type="caution">
    <text evidence="9">The sequence shown here is derived from an EMBL/GenBank/DDBJ whole genome shotgun (WGS) entry which is preliminary data.</text>
</comment>
<dbReference type="EMBL" id="MFJU01000042">
    <property type="protein sequence ID" value="OGG32907.1"/>
    <property type="molecule type" value="Genomic_DNA"/>
</dbReference>